<comment type="similarity">
    <text evidence="1">Belongs to the thioesterase family.</text>
</comment>
<proteinExistence type="inferred from homology"/>
<organism evidence="4 5">
    <name type="scientific">Pseudomonas fluorescens</name>
    <dbReference type="NCBI Taxonomy" id="294"/>
    <lineage>
        <taxon>Bacteria</taxon>
        <taxon>Pseudomonadati</taxon>
        <taxon>Pseudomonadota</taxon>
        <taxon>Gammaproteobacteria</taxon>
        <taxon>Pseudomonadales</taxon>
        <taxon>Pseudomonadaceae</taxon>
        <taxon>Pseudomonas</taxon>
    </lineage>
</organism>
<dbReference type="Proteomes" id="UP000278078">
    <property type="component" value="Chromosome"/>
</dbReference>
<keyword evidence="2" id="KW-0378">Hydrolase</keyword>
<dbReference type="EMBL" id="LR134300">
    <property type="protein sequence ID" value="VEE45691.1"/>
    <property type="molecule type" value="Genomic_DNA"/>
</dbReference>
<evidence type="ECO:0000256" key="2">
    <source>
        <dbReference type="ARBA" id="ARBA00022801"/>
    </source>
</evidence>
<accession>A0A448BK44</accession>
<name>A0A448BK44_PSEFL</name>
<sequence>MRLSAMSEMALWFPYANRPRGKMRLFTFPYAGSGASVFHNWFLPLYDSVDLYALQLPGRESRAAEAPYRDMEEAGGAIADCLANLFDDDVPYVFFGHSMGALLAYRVACVLRARGRTEPCRLVLSGMAPPHLGQAVQPLHRLPANQAITLLGRMGGVPDIVLGEPDLMEMFLPIIQADIELVYSHGCREPQPLDCALTCLAGDRDRIAPADRMAEWRRYSSGPFEHACLPGGHFFLNESGVQAMARIRSALAASSAVSCAFVTL</sequence>
<dbReference type="Pfam" id="PF00975">
    <property type="entry name" value="Thioesterase"/>
    <property type="match status" value="1"/>
</dbReference>
<dbReference type="AlphaFoldDB" id="A0A448BK44"/>
<gene>
    <name evidence="4" type="primary">pltG</name>
    <name evidence="4" type="ORF">NCTC10783_01548</name>
</gene>
<dbReference type="EC" id="1.1.-.-" evidence="4"/>
<dbReference type="GO" id="GO:0016491">
    <property type="term" value="F:oxidoreductase activity"/>
    <property type="evidence" value="ECO:0007669"/>
    <property type="project" value="UniProtKB-KW"/>
</dbReference>
<dbReference type="SMART" id="SM00824">
    <property type="entry name" value="PKS_TE"/>
    <property type="match status" value="1"/>
</dbReference>
<dbReference type="PANTHER" id="PTHR11487:SF0">
    <property type="entry name" value="S-ACYL FATTY ACID SYNTHASE THIOESTERASE, MEDIUM CHAIN"/>
    <property type="match status" value="1"/>
</dbReference>
<dbReference type="GO" id="GO:0008610">
    <property type="term" value="P:lipid biosynthetic process"/>
    <property type="evidence" value="ECO:0007669"/>
    <property type="project" value="TreeGrafter"/>
</dbReference>
<dbReference type="InterPro" id="IPR029058">
    <property type="entry name" value="AB_hydrolase_fold"/>
</dbReference>
<dbReference type="InterPro" id="IPR012223">
    <property type="entry name" value="TEII"/>
</dbReference>
<evidence type="ECO:0000259" key="3">
    <source>
        <dbReference type="SMART" id="SM00824"/>
    </source>
</evidence>
<dbReference type="SUPFAM" id="SSF53474">
    <property type="entry name" value="alpha/beta-Hydrolases"/>
    <property type="match status" value="1"/>
</dbReference>
<evidence type="ECO:0000313" key="4">
    <source>
        <dbReference type="EMBL" id="VEE45691.1"/>
    </source>
</evidence>
<feature type="domain" description="Thioesterase TesA-like" evidence="3">
    <location>
        <begin position="26"/>
        <end position="251"/>
    </location>
</feature>
<dbReference type="InterPro" id="IPR020802">
    <property type="entry name" value="TesA-like"/>
</dbReference>
<evidence type="ECO:0000313" key="5">
    <source>
        <dbReference type="Proteomes" id="UP000278078"/>
    </source>
</evidence>
<dbReference type="GO" id="GO:0016787">
    <property type="term" value="F:hydrolase activity"/>
    <property type="evidence" value="ECO:0007669"/>
    <property type="project" value="UniProtKB-KW"/>
</dbReference>
<dbReference type="PANTHER" id="PTHR11487">
    <property type="entry name" value="THIOESTERASE"/>
    <property type="match status" value="1"/>
</dbReference>
<evidence type="ECO:0000256" key="1">
    <source>
        <dbReference type="ARBA" id="ARBA00007169"/>
    </source>
</evidence>
<keyword evidence="4" id="KW-0560">Oxidoreductase</keyword>
<dbReference type="Gene3D" id="3.40.50.1820">
    <property type="entry name" value="alpha/beta hydrolase"/>
    <property type="match status" value="1"/>
</dbReference>
<protein>
    <submittedName>
        <fullName evidence="4">Putative thioesterase</fullName>
        <ecNumber evidence="4">1.1.-.-</ecNumber>
    </submittedName>
</protein>
<reference evidence="4 5" key="1">
    <citation type="submission" date="2018-12" db="EMBL/GenBank/DDBJ databases">
        <authorList>
            <consortium name="Pathogen Informatics"/>
        </authorList>
    </citation>
    <scope>NUCLEOTIDE SEQUENCE [LARGE SCALE GENOMIC DNA]</scope>
    <source>
        <strain evidence="4 5">NCTC10783</strain>
    </source>
</reference>
<dbReference type="InterPro" id="IPR001031">
    <property type="entry name" value="Thioesterase"/>
</dbReference>